<dbReference type="PANTHER" id="PTHR11538:SF41">
    <property type="entry name" value="PHENYLALANINE--TRNA LIGASE, MITOCHONDRIAL"/>
    <property type="match status" value="1"/>
</dbReference>
<evidence type="ECO:0000259" key="17">
    <source>
        <dbReference type="PROSITE" id="PS50862"/>
    </source>
</evidence>
<keyword evidence="9" id="KW-0479">Metal-binding</keyword>
<evidence type="ECO:0000256" key="14">
    <source>
        <dbReference type="ARBA" id="ARBA00023146"/>
    </source>
</evidence>
<dbReference type="GO" id="GO:0006432">
    <property type="term" value="P:phenylalanyl-tRNA aminoacylation"/>
    <property type="evidence" value="ECO:0007669"/>
    <property type="project" value="InterPro"/>
</dbReference>
<dbReference type="Pfam" id="PF01409">
    <property type="entry name" value="tRNA-synt_2d"/>
    <property type="match status" value="1"/>
</dbReference>
<evidence type="ECO:0000256" key="10">
    <source>
        <dbReference type="ARBA" id="ARBA00022741"/>
    </source>
</evidence>
<dbReference type="InterPro" id="IPR022911">
    <property type="entry name" value="Phe_tRNA_ligase_alpha1_bac"/>
</dbReference>
<keyword evidence="7" id="KW-0963">Cytoplasm</keyword>
<evidence type="ECO:0000256" key="9">
    <source>
        <dbReference type="ARBA" id="ARBA00022723"/>
    </source>
</evidence>
<keyword evidence="12" id="KW-0460">Magnesium</keyword>
<gene>
    <name evidence="18" type="primary">pheS</name>
    <name evidence="18" type="ORF">CARN1_0046</name>
</gene>
<dbReference type="GO" id="GO:0005737">
    <property type="term" value="C:cytoplasm"/>
    <property type="evidence" value="ECO:0007669"/>
    <property type="project" value="UniProtKB-SubCell"/>
</dbReference>
<dbReference type="InterPro" id="IPR002319">
    <property type="entry name" value="Phenylalanyl-tRNA_Synthase"/>
</dbReference>
<evidence type="ECO:0000256" key="13">
    <source>
        <dbReference type="ARBA" id="ARBA00022917"/>
    </source>
</evidence>
<dbReference type="InterPro" id="IPR010978">
    <property type="entry name" value="tRNA-bd_arm"/>
</dbReference>
<evidence type="ECO:0000256" key="16">
    <source>
        <dbReference type="ARBA" id="ARBA00049255"/>
    </source>
</evidence>
<evidence type="ECO:0000256" key="7">
    <source>
        <dbReference type="ARBA" id="ARBA00022490"/>
    </source>
</evidence>
<keyword evidence="10" id="KW-0547">Nucleotide-binding</keyword>
<feature type="domain" description="Aminoacyl-transfer RNA synthetases class-II family profile" evidence="17">
    <location>
        <begin position="113"/>
        <end position="334"/>
    </location>
</feature>
<keyword evidence="11" id="KW-0067">ATP-binding</keyword>
<dbReference type="GO" id="GO:0000049">
    <property type="term" value="F:tRNA binding"/>
    <property type="evidence" value="ECO:0007669"/>
    <property type="project" value="InterPro"/>
</dbReference>
<name>E6PEI6_9ZZZZ</name>
<dbReference type="InterPro" id="IPR004529">
    <property type="entry name" value="Phe-tRNA-synth_IIc_asu"/>
</dbReference>
<dbReference type="PROSITE" id="PS50862">
    <property type="entry name" value="AA_TRNA_LIGASE_II"/>
    <property type="match status" value="1"/>
</dbReference>
<keyword evidence="8 18" id="KW-0436">Ligase</keyword>
<evidence type="ECO:0000256" key="11">
    <source>
        <dbReference type="ARBA" id="ARBA00022840"/>
    </source>
</evidence>
<comment type="caution">
    <text evidence="18">The sequence shown here is derived from an EMBL/GenBank/DDBJ whole genome shotgun (WGS) entry which is preliminary data.</text>
</comment>
<evidence type="ECO:0000256" key="2">
    <source>
        <dbReference type="ARBA" id="ARBA00004496"/>
    </source>
</evidence>
<evidence type="ECO:0000256" key="5">
    <source>
        <dbReference type="ARBA" id="ARBA00012814"/>
    </source>
</evidence>
<dbReference type="EC" id="6.1.1.20" evidence="5"/>
<proteinExistence type="inferred from homology"/>
<dbReference type="EMBL" id="CABL01000005">
    <property type="protein sequence ID" value="CBH74871.1"/>
    <property type="molecule type" value="Genomic_DNA"/>
</dbReference>
<reference evidence="18" key="1">
    <citation type="submission" date="2009-10" db="EMBL/GenBank/DDBJ databases">
        <title>Diversity of trophic interactions inside an arsenic-rich microbial ecosystem.</title>
        <authorList>
            <person name="Bertin P.N."/>
            <person name="Heinrich-Salmeron A."/>
            <person name="Pelletier E."/>
            <person name="Goulhen-Chollet F."/>
            <person name="Arsene-Ploetze F."/>
            <person name="Gallien S."/>
            <person name="Calteau A."/>
            <person name="Vallenet D."/>
            <person name="Casiot C."/>
            <person name="Chane-Woon-Ming B."/>
            <person name="Giloteaux L."/>
            <person name="Barakat M."/>
            <person name="Bonnefoy V."/>
            <person name="Bruneel O."/>
            <person name="Chandler M."/>
            <person name="Cleiss J."/>
            <person name="Duran R."/>
            <person name="Elbaz-Poulichet F."/>
            <person name="Fonknechten N."/>
            <person name="Lauga B."/>
            <person name="Mornico D."/>
            <person name="Ortet P."/>
            <person name="Schaeffer C."/>
            <person name="Siguier P."/>
            <person name="Alexander Thil Smith A."/>
            <person name="Van Dorsselaer A."/>
            <person name="Weissenbach J."/>
            <person name="Medigue C."/>
            <person name="Le Paslier D."/>
        </authorList>
    </citation>
    <scope>NUCLEOTIDE SEQUENCE</scope>
</reference>
<dbReference type="GO" id="GO:0005524">
    <property type="term" value="F:ATP binding"/>
    <property type="evidence" value="ECO:0007669"/>
    <property type="project" value="UniProtKB-KW"/>
</dbReference>
<dbReference type="PANTHER" id="PTHR11538">
    <property type="entry name" value="PHENYLALANYL-TRNA SYNTHETASE"/>
    <property type="match status" value="1"/>
</dbReference>
<evidence type="ECO:0000256" key="4">
    <source>
        <dbReference type="ARBA" id="ARBA00011209"/>
    </source>
</evidence>
<dbReference type="AlphaFoldDB" id="E6PEI6"/>
<dbReference type="Gene3D" id="3.30.930.10">
    <property type="entry name" value="Bira Bifunctional Protein, Domain 2"/>
    <property type="match status" value="1"/>
</dbReference>
<protein>
    <recommendedName>
        <fullName evidence="6">Phenylalanine--tRNA ligase alpha subunit</fullName>
        <ecNumber evidence="5">6.1.1.20</ecNumber>
    </recommendedName>
    <alternativeName>
        <fullName evidence="15">Phenylalanyl-tRNA synthetase alpha subunit</fullName>
    </alternativeName>
</protein>
<dbReference type="HAMAP" id="MF_00281">
    <property type="entry name" value="Phe_tRNA_synth_alpha1"/>
    <property type="match status" value="1"/>
</dbReference>
<dbReference type="Pfam" id="PF02912">
    <property type="entry name" value="Phe_tRNA-synt_N"/>
    <property type="match status" value="1"/>
</dbReference>
<dbReference type="InterPro" id="IPR004188">
    <property type="entry name" value="Phe-tRNA_ligase_II_N"/>
</dbReference>
<accession>E6PEI6</accession>
<comment type="subunit">
    <text evidence="4">Tetramer of two alpha and two beta subunits.</text>
</comment>
<comment type="catalytic activity">
    <reaction evidence="16">
        <text>tRNA(Phe) + L-phenylalanine + ATP = L-phenylalanyl-tRNA(Phe) + AMP + diphosphate + H(+)</text>
        <dbReference type="Rhea" id="RHEA:19413"/>
        <dbReference type="Rhea" id="RHEA-COMP:9668"/>
        <dbReference type="Rhea" id="RHEA-COMP:9699"/>
        <dbReference type="ChEBI" id="CHEBI:15378"/>
        <dbReference type="ChEBI" id="CHEBI:30616"/>
        <dbReference type="ChEBI" id="CHEBI:33019"/>
        <dbReference type="ChEBI" id="CHEBI:58095"/>
        <dbReference type="ChEBI" id="CHEBI:78442"/>
        <dbReference type="ChEBI" id="CHEBI:78531"/>
        <dbReference type="ChEBI" id="CHEBI:456215"/>
        <dbReference type="EC" id="6.1.1.20"/>
    </reaction>
</comment>
<keyword evidence="14 18" id="KW-0030">Aminoacyl-tRNA synthetase</keyword>
<comment type="similarity">
    <text evidence="3">Belongs to the class-II aminoacyl-tRNA synthetase family. Phe-tRNA synthetase alpha subunit type 1 subfamily.</text>
</comment>
<evidence type="ECO:0000256" key="6">
    <source>
        <dbReference type="ARBA" id="ARBA00015409"/>
    </source>
</evidence>
<evidence type="ECO:0000256" key="15">
    <source>
        <dbReference type="ARBA" id="ARBA00030612"/>
    </source>
</evidence>
<dbReference type="InterPro" id="IPR006195">
    <property type="entry name" value="aa-tRNA-synth_II"/>
</dbReference>
<evidence type="ECO:0000256" key="8">
    <source>
        <dbReference type="ARBA" id="ARBA00022598"/>
    </source>
</evidence>
<dbReference type="GO" id="GO:0046872">
    <property type="term" value="F:metal ion binding"/>
    <property type="evidence" value="ECO:0007669"/>
    <property type="project" value="UniProtKB-KW"/>
</dbReference>
<organism evidence="18">
    <name type="scientific">mine drainage metagenome</name>
    <dbReference type="NCBI Taxonomy" id="410659"/>
    <lineage>
        <taxon>unclassified sequences</taxon>
        <taxon>metagenomes</taxon>
        <taxon>ecological metagenomes</taxon>
    </lineage>
</organism>
<evidence type="ECO:0000256" key="3">
    <source>
        <dbReference type="ARBA" id="ARBA00010207"/>
    </source>
</evidence>
<dbReference type="InterPro" id="IPR045864">
    <property type="entry name" value="aa-tRNA-synth_II/BPL/LPL"/>
</dbReference>
<dbReference type="SUPFAM" id="SSF55681">
    <property type="entry name" value="Class II aaRS and biotin synthetases"/>
    <property type="match status" value="1"/>
</dbReference>
<evidence type="ECO:0000256" key="1">
    <source>
        <dbReference type="ARBA" id="ARBA00001946"/>
    </source>
</evidence>
<comment type="cofactor">
    <cofactor evidence="1">
        <name>Mg(2+)</name>
        <dbReference type="ChEBI" id="CHEBI:18420"/>
    </cofactor>
</comment>
<evidence type="ECO:0000256" key="12">
    <source>
        <dbReference type="ARBA" id="ARBA00022842"/>
    </source>
</evidence>
<sequence length="344" mass="37822">MSALQPQLDDLAQRLRAGAHAVTDIAALEELRVRFLGRSGEVTLVRRGIGALPAAERPDAGKLINDAVAQMEALLDEAKARIARGALDEVLERRIDVTFPAPEAALGSIHPVRRIIEEISEAFKELGFATVLGAEVEPSYYTFDALNIPADHPAREGFDSFFITPELLLRPHTSPMQIRTMQAHRPPVAILAPGRCYRRDAVDARHLFQFHQVEGLLVAEGIDFGHLKGALAYLSRTLFGPEQRVRFRPSFFPFTEPSAEVDTTCPKCKGNGESCSMCGGSGWIEIGGAGMVHPNVLREVGYDPAVVSGWAFGVGVERIALARYEIDDIRRLIESDTDFLRQLQ</sequence>
<dbReference type="CDD" id="cd00496">
    <property type="entry name" value="PheRS_alpha_core"/>
    <property type="match status" value="1"/>
</dbReference>
<keyword evidence="13" id="KW-0648">Protein biosynthesis</keyword>
<dbReference type="SUPFAM" id="SSF46589">
    <property type="entry name" value="tRNA-binding arm"/>
    <property type="match status" value="1"/>
</dbReference>
<dbReference type="GO" id="GO:0004826">
    <property type="term" value="F:phenylalanine-tRNA ligase activity"/>
    <property type="evidence" value="ECO:0007669"/>
    <property type="project" value="UniProtKB-EC"/>
</dbReference>
<dbReference type="NCBIfam" id="TIGR00468">
    <property type="entry name" value="pheS"/>
    <property type="match status" value="1"/>
</dbReference>
<comment type="subcellular location">
    <subcellularLocation>
        <location evidence="2">Cytoplasm</location>
    </subcellularLocation>
</comment>
<evidence type="ECO:0000313" key="18">
    <source>
        <dbReference type="EMBL" id="CBH74871.1"/>
    </source>
</evidence>